<dbReference type="RefSeq" id="WP_311421037.1">
    <property type="nucleotide sequence ID" value="NZ_JAVREH010000001.1"/>
</dbReference>
<dbReference type="SUPFAM" id="SSF47090">
    <property type="entry name" value="PGBD-like"/>
    <property type="match status" value="1"/>
</dbReference>
<protein>
    <submittedName>
        <fullName evidence="3">Peptidoglycan-binding domain-containing protein</fullName>
    </submittedName>
</protein>
<dbReference type="InterPro" id="IPR058593">
    <property type="entry name" value="ARB_07466-like_C"/>
</dbReference>
<organism evidence="3 4">
    <name type="scientific">Jatrophihabitans lederbergiae</name>
    <dbReference type="NCBI Taxonomy" id="3075547"/>
    <lineage>
        <taxon>Bacteria</taxon>
        <taxon>Bacillati</taxon>
        <taxon>Actinomycetota</taxon>
        <taxon>Actinomycetes</taxon>
        <taxon>Jatrophihabitantales</taxon>
        <taxon>Jatrophihabitantaceae</taxon>
        <taxon>Jatrophihabitans</taxon>
    </lineage>
</organism>
<feature type="domain" description="ARB-07466-like C-terminal" evidence="2">
    <location>
        <begin position="53"/>
        <end position="160"/>
    </location>
</feature>
<dbReference type="InterPro" id="IPR036366">
    <property type="entry name" value="PGBDSf"/>
</dbReference>
<feature type="domain" description="Peptidoglycan binding-like" evidence="1">
    <location>
        <begin position="267"/>
        <end position="304"/>
    </location>
</feature>
<dbReference type="EMBL" id="JAVREH010000001">
    <property type="protein sequence ID" value="MDT0259877.1"/>
    <property type="molecule type" value="Genomic_DNA"/>
</dbReference>
<gene>
    <name evidence="3" type="ORF">RM423_00560</name>
</gene>
<dbReference type="InterPro" id="IPR036365">
    <property type="entry name" value="PGBD-like_sf"/>
</dbReference>
<dbReference type="Proteomes" id="UP001183176">
    <property type="component" value="Unassembled WGS sequence"/>
</dbReference>
<proteinExistence type="predicted"/>
<evidence type="ECO:0000259" key="1">
    <source>
        <dbReference type="Pfam" id="PF01471"/>
    </source>
</evidence>
<keyword evidence="4" id="KW-1185">Reference proteome</keyword>
<evidence type="ECO:0000259" key="2">
    <source>
        <dbReference type="Pfam" id="PF26571"/>
    </source>
</evidence>
<dbReference type="Pfam" id="PF26571">
    <property type="entry name" value="VldE"/>
    <property type="match status" value="1"/>
</dbReference>
<evidence type="ECO:0000313" key="4">
    <source>
        <dbReference type="Proteomes" id="UP001183176"/>
    </source>
</evidence>
<comment type="caution">
    <text evidence="3">The sequence shown here is derived from an EMBL/GenBank/DDBJ whole genome shotgun (WGS) entry which is preliminary data.</text>
</comment>
<accession>A0ABU2J4G9</accession>
<sequence>MTLLATITTSAGLVVTAAPSSAGVPSLKVPAGMPRAIEPLAAYVGQVACQPAFRSGTRALGRLLVSTYPNTTFGGNYDCGTDSSQSEHYEGRAVDWMNSVRNKTQAAQGASVINFLLATDSYGTTFANARRLGIMYIIWNNRIWGSWDGKWEPYNNCASTPAVSSDNACHRNHMHFSLSWNGALGRTSFWSKHVAATDDYGPCRARDLNWSGDYGTSRPTPCPRYPKVAAPAGSSAVMRALVSYSGATIFPGMSGRPVSAVQQAFDKPVTGHYDSATVAAMNRYKKAHHLSTNGIIDGRTWRALLVTYEPKV</sequence>
<name>A0ABU2J4G9_9ACTN</name>
<reference evidence="4" key="1">
    <citation type="submission" date="2023-07" db="EMBL/GenBank/DDBJ databases">
        <title>30 novel species of actinomycetes from the DSMZ collection.</title>
        <authorList>
            <person name="Nouioui I."/>
        </authorList>
    </citation>
    <scope>NUCLEOTIDE SEQUENCE [LARGE SCALE GENOMIC DNA]</scope>
    <source>
        <strain evidence="4">DSM 44399</strain>
    </source>
</reference>
<dbReference type="Pfam" id="PF01471">
    <property type="entry name" value="PG_binding_1"/>
    <property type="match status" value="1"/>
</dbReference>
<dbReference type="InterPro" id="IPR002477">
    <property type="entry name" value="Peptidoglycan-bd-like"/>
</dbReference>
<dbReference type="Gene3D" id="1.10.101.10">
    <property type="entry name" value="PGBD-like superfamily/PGBD"/>
    <property type="match status" value="1"/>
</dbReference>
<evidence type="ECO:0000313" key="3">
    <source>
        <dbReference type="EMBL" id="MDT0259877.1"/>
    </source>
</evidence>